<name>A0ACB9ADK5_CICIN</name>
<evidence type="ECO:0000313" key="1">
    <source>
        <dbReference type="EMBL" id="KAI3708094.1"/>
    </source>
</evidence>
<dbReference type="EMBL" id="CM042015">
    <property type="protein sequence ID" value="KAI3708094.1"/>
    <property type="molecule type" value="Genomic_DNA"/>
</dbReference>
<reference evidence="2" key="1">
    <citation type="journal article" date="2022" name="Mol. Ecol. Resour.">
        <title>The genomes of chicory, endive, great burdock and yacon provide insights into Asteraceae palaeo-polyploidization history and plant inulin production.</title>
        <authorList>
            <person name="Fan W."/>
            <person name="Wang S."/>
            <person name="Wang H."/>
            <person name="Wang A."/>
            <person name="Jiang F."/>
            <person name="Liu H."/>
            <person name="Zhao H."/>
            <person name="Xu D."/>
            <person name="Zhang Y."/>
        </authorList>
    </citation>
    <scope>NUCLEOTIDE SEQUENCE [LARGE SCALE GENOMIC DNA]</scope>
    <source>
        <strain evidence="2">cv. Punajuju</strain>
    </source>
</reference>
<keyword evidence="2" id="KW-1185">Reference proteome</keyword>
<comment type="caution">
    <text evidence="1">The sequence shown here is derived from an EMBL/GenBank/DDBJ whole genome shotgun (WGS) entry which is preliminary data.</text>
</comment>
<protein>
    <submittedName>
        <fullName evidence="1">Uncharacterized protein</fullName>
    </submittedName>
</protein>
<dbReference type="Proteomes" id="UP001055811">
    <property type="component" value="Linkage Group LG07"/>
</dbReference>
<proteinExistence type="predicted"/>
<evidence type="ECO:0000313" key="2">
    <source>
        <dbReference type="Proteomes" id="UP001055811"/>
    </source>
</evidence>
<sequence length="137" mass="15704">MGNCLKPVQKSGQPPHEENEETKPLVISRVHDQVVLSSDDCCKKRKKVRFKVQADNAAAVSMETTMRIPRTKRCVRVKMVLTQSELKQILNRATTYHHSPPSSSSVDQISGRRIVKYRRSRCSWNPALQTIPEFSHY</sequence>
<accession>A0ACB9ADK5</accession>
<organism evidence="1 2">
    <name type="scientific">Cichorium intybus</name>
    <name type="common">Chicory</name>
    <dbReference type="NCBI Taxonomy" id="13427"/>
    <lineage>
        <taxon>Eukaryota</taxon>
        <taxon>Viridiplantae</taxon>
        <taxon>Streptophyta</taxon>
        <taxon>Embryophyta</taxon>
        <taxon>Tracheophyta</taxon>
        <taxon>Spermatophyta</taxon>
        <taxon>Magnoliopsida</taxon>
        <taxon>eudicotyledons</taxon>
        <taxon>Gunneridae</taxon>
        <taxon>Pentapetalae</taxon>
        <taxon>asterids</taxon>
        <taxon>campanulids</taxon>
        <taxon>Asterales</taxon>
        <taxon>Asteraceae</taxon>
        <taxon>Cichorioideae</taxon>
        <taxon>Cichorieae</taxon>
        <taxon>Cichoriinae</taxon>
        <taxon>Cichorium</taxon>
    </lineage>
</organism>
<gene>
    <name evidence="1" type="ORF">L2E82_37148</name>
</gene>
<reference evidence="1 2" key="2">
    <citation type="journal article" date="2022" name="Mol. Ecol. Resour.">
        <title>The genomes of chicory, endive, great burdock and yacon provide insights into Asteraceae paleo-polyploidization history and plant inulin production.</title>
        <authorList>
            <person name="Fan W."/>
            <person name="Wang S."/>
            <person name="Wang H."/>
            <person name="Wang A."/>
            <person name="Jiang F."/>
            <person name="Liu H."/>
            <person name="Zhao H."/>
            <person name="Xu D."/>
            <person name="Zhang Y."/>
        </authorList>
    </citation>
    <scope>NUCLEOTIDE SEQUENCE [LARGE SCALE GENOMIC DNA]</scope>
    <source>
        <strain evidence="2">cv. Punajuju</strain>
        <tissue evidence="1">Leaves</tissue>
    </source>
</reference>